<organism evidence="3 4">
    <name type="scientific">Microbacterium ulmi</name>
    <dbReference type="NCBI Taxonomy" id="179095"/>
    <lineage>
        <taxon>Bacteria</taxon>
        <taxon>Bacillati</taxon>
        <taxon>Actinomycetota</taxon>
        <taxon>Actinomycetes</taxon>
        <taxon>Micrococcales</taxon>
        <taxon>Microbacteriaceae</taxon>
        <taxon>Microbacterium</taxon>
    </lineage>
</organism>
<dbReference type="InterPro" id="IPR053150">
    <property type="entry name" value="Teicoplanin_resist-assoc"/>
</dbReference>
<dbReference type="InterPro" id="IPR006976">
    <property type="entry name" value="VanZ-like"/>
</dbReference>
<dbReference type="PANTHER" id="PTHR36834">
    <property type="entry name" value="MEMBRANE PROTEIN-RELATED"/>
    <property type="match status" value="1"/>
</dbReference>
<gene>
    <name evidence="3" type="ORF">HLA99_09310</name>
</gene>
<reference evidence="3 4" key="1">
    <citation type="submission" date="2020-05" db="EMBL/GenBank/DDBJ databases">
        <title>MicrobeNet Type strains.</title>
        <authorList>
            <person name="Nicholson A.C."/>
        </authorList>
    </citation>
    <scope>NUCLEOTIDE SEQUENCE [LARGE SCALE GENOMIC DNA]</scope>
    <source>
        <strain evidence="3 4">JCM 14282</strain>
    </source>
</reference>
<comment type="caution">
    <text evidence="3">The sequence shown here is derived from an EMBL/GenBank/DDBJ whole genome shotgun (WGS) entry which is preliminary data.</text>
</comment>
<feature type="transmembrane region" description="Helical" evidence="1">
    <location>
        <begin position="69"/>
        <end position="90"/>
    </location>
</feature>
<name>A0A7Y2M1G0_9MICO</name>
<dbReference type="EMBL" id="JABEMB010000011">
    <property type="protein sequence ID" value="NNH04044.1"/>
    <property type="molecule type" value="Genomic_DNA"/>
</dbReference>
<keyword evidence="1" id="KW-1133">Transmembrane helix</keyword>
<protein>
    <submittedName>
        <fullName evidence="3">VanZ family protein</fullName>
    </submittedName>
</protein>
<feature type="transmembrane region" description="Helical" evidence="1">
    <location>
        <begin position="12"/>
        <end position="32"/>
    </location>
</feature>
<dbReference type="RefSeq" id="WP_167036623.1">
    <property type="nucleotide sequence ID" value="NZ_BAAANA010000001.1"/>
</dbReference>
<dbReference type="Pfam" id="PF04892">
    <property type="entry name" value="VanZ"/>
    <property type="match status" value="1"/>
</dbReference>
<evidence type="ECO:0000259" key="2">
    <source>
        <dbReference type="Pfam" id="PF04892"/>
    </source>
</evidence>
<keyword evidence="4" id="KW-1185">Reference proteome</keyword>
<dbReference type="AlphaFoldDB" id="A0A7Y2M1G0"/>
<feature type="domain" description="VanZ-like" evidence="2">
    <location>
        <begin position="20"/>
        <end position="139"/>
    </location>
</feature>
<evidence type="ECO:0000313" key="3">
    <source>
        <dbReference type="EMBL" id="NNH04044.1"/>
    </source>
</evidence>
<accession>A0A7Y2M1G0</accession>
<keyword evidence="1" id="KW-0472">Membrane</keyword>
<keyword evidence="1" id="KW-0812">Transmembrane</keyword>
<feature type="transmembrane region" description="Helical" evidence="1">
    <location>
        <begin position="123"/>
        <end position="140"/>
    </location>
</feature>
<evidence type="ECO:0000256" key="1">
    <source>
        <dbReference type="SAM" id="Phobius"/>
    </source>
</evidence>
<dbReference type="Proteomes" id="UP000543598">
    <property type="component" value="Unassembled WGS sequence"/>
</dbReference>
<sequence length="192" mass="20579">MTSSTRHPARRRRAIVILAFAIYLALLAWVVLWKLEVPWIGDAAGLARPLKLVPFVPSGDADANAPAEMVINLVLFVPFGLFVGTLAPAWSWWRAGMAALGASLVLETVQHLISTGSFDTTDLIVNTAGALIGWVVFVAVRRAAGERTPRIMARVCVIVAALALVAAVAFVASPLNYGPQRDVVVERTTSTH</sequence>
<proteinExistence type="predicted"/>
<evidence type="ECO:0000313" key="4">
    <source>
        <dbReference type="Proteomes" id="UP000543598"/>
    </source>
</evidence>
<dbReference type="PANTHER" id="PTHR36834:SF1">
    <property type="entry name" value="INTEGRAL MEMBRANE PROTEIN"/>
    <property type="match status" value="1"/>
</dbReference>
<feature type="transmembrane region" description="Helical" evidence="1">
    <location>
        <begin position="152"/>
        <end position="172"/>
    </location>
</feature>
<feature type="transmembrane region" description="Helical" evidence="1">
    <location>
        <begin position="97"/>
        <end position="117"/>
    </location>
</feature>